<dbReference type="OrthoDB" id="9771846at2"/>
<dbReference type="KEGG" id="doa:AXF15_05435"/>
<dbReference type="InterPro" id="IPR029044">
    <property type="entry name" value="Nucleotide-diphossugar_trans"/>
</dbReference>
<gene>
    <name evidence="5" type="ORF">AXF15_05435</name>
</gene>
<proteinExistence type="inferred from homology"/>
<evidence type="ECO:0000256" key="1">
    <source>
        <dbReference type="ARBA" id="ARBA00006739"/>
    </source>
</evidence>
<dbReference type="AlphaFoldDB" id="A0A0X8JPK8"/>
<feature type="domain" description="Glycosyltransferase 2-like" evidence="4">
    <location>
        <begin position="6"/>
        <end position="112"/>
    </location>
</feature>
<dbReference type="Gene3D" id="3.90.550.10">
    <property type="entry name" value="Spore Coat Polysaccharide Biosynthesis Protein SpsA, Chain A"/>
    <property type="match status" value="1"/>
</dbReference>
<evidence type="ECO:0000313" key="5">
    <source>
        <dbReference type="EMBL" id="AMD92612.1"/>
    </source>
</evidence>
<dbReference type="InterPro" id="IPR001173">
    <property type="entry name" value="Glyco_trans_2-like"/>
</dbReference>
<dbReference type="PANTHER" id="PTHR43179:SF12">
    <property type="entry name" value="GALACTOFURANOSYLTRANSFERASE GLFT2"/>
    <property type="match status" value="1"/>
</dbReference>
<comment type="similarity">
    <text evidence="1">Belongs to the glycosyltransferase 2 family.</text>
</comment>
<keyword evidence="3" id="KW-0808">Transferase</keyword>
<dbReference type="PANTHER" id="PTHR43179">
    <property type="entry name" value="RHAMNOSYLTRANSFERASE WBBL"/>
    <property type="match status" value="1"/>
</dbReference>
<dbReference type="STRING" id="888061.AXF15_05435"/>
<evidence type="ECO:0000259" key="4">
    <source>
        <dbReference type="Pfam" id="PF00535"/>
    </source>
</evidence>
<organism evidence="5 6">
    <name type="scientific">Desulfomicrobium orale DSM 12838</name>
    <dbReference type="NCBI Taxonomy" id="888061"/>
    <lineage>
        <taxon>Bacteria</taxon>
        <taxon>Pseudomonadati</taxon>
        <taxon>Thermodesulfobacteriota</taxon>
        <taxon>Desulfovibrionia</taxon>
        <taxon>Desulfovibrionales</taxon>
        <taxon>Desulfomicrobiaceae</taxon>
        <taxon>Desulfomicrobium</taxon>
    </lineage>
</organism>
<dbReference type="CDD" id="cd00761">
    <property type="entry name" value="Glyco_tranf_GTA_type"/>
    <property type="match status" value="1"/>
</dbReference>
<protein>
    <recommendedName>
        <fullName evidence="4">Glycosyltransferase 2-like domain-containing protein</fullName>
    </recommendedName>
</protein>
<evidence type="ECO:0000313" key="6">
    <source>
        <dbReference type="Proteomes" id="UP000063964"/>
    </source>
</evidence>
<name>A0A0X8JPK8_9BACT</name>
<dbReference type="Proteomes" id="UP000063964">
    <property type="component" value="Chromosome"/>
</dbReference>
<dbReference type="RefSeq" id="WP_066604415.1">
    <property type="nucleotide sequence ID" value="NZ_CP014230.1"/>
</dbReference>
<reference evidence="6" key="1">
    <citation type="submission" date="2016-02" db="EMBL/GenBank/DDBJ databases">
        <authorList>
            <person name="Holder M.E."/>
            <person name="Ajami N.J."/>
            <person name="Petrosino J.F."/>
        </authorList>
    </citation>
    <scope>NUCLEOTIDE SEQUENCE [LARGE SCALE GENOMIC DNA]</scope>
    <source>
        <strain evidence="6">DSM 12838</strain>
    </source>
</reference>
<dbReference type="GO" id="GO:0016757">
    <property type="term" value="F:glycosyltransferase activity"/>
    <property type="evidence" value="ECO:0007669"/>
    <property type="project" value="UniProtKB-KW"/>
</dbReference>
<dbReference type="EMBL" id="CP014230">
    <property type="protein sequence ID" value="AMD92612.1"/>
    <property type="molecule type" value="Genomic_DNA"/>
</dbReference>
<sequence>MRFEAIVVSYGREKVLLENHAALRALYPELPVCWGIQGTLSGEISAAVESDPHLRLEHREQPHITAALNQCIRSSEADVAIMLDDDARPCPGWLEAFEAAFAAYPDAPYIMGREIRTRCHGLGGLLARGLLEAMCRPFAPAEALSAGRLVGWINGAGLLLGNFDLPGVCLINAPRGCNLALRRAAWERLGGFSEDFTGNQWGFEVDFGLRARHAGLEGIFWGAAMAVHDQESGGGTRAVRSWGSLRHAVHNHAQVNRHLGWSGWIGALPRLARAAWKGR</sequence>
<dbReference type="SUPFAM" id="SSF53448">
    <property type="entry name" value="Nucleotide-diphospho-sugar transferases"/>
    <property type="match status" value="1"/>
</dbReference>
<accession>A0A0X8JPK8</accession>
<keyword evidence="6" id="KW-1185">Reference proteome</keyword>
<dbReference type="Pfam" id="PF00535">
    <property type="entry name" value="Glycos_transf_2"/>
    <property type="match status" value="1"/>
</dbReference>
<keyword evidence="2" id="KW-0328">Glycosyltransferase</keyword>
<evidence type="ECO:0000256" key="2">
    <source>
        <dbReference type="ARBA" id="ARBA00022676"/>
    </source>
</evidence>
<evidence type="ECO:0000256" key="3">
    <source>
        <dbReference type="ARBA" id="ARBA00022679"/>
    </source>
</evidence>